<keyword evidence="1" id="KW-0472">Membrane</keyword>
<gene>
    <name evidence="3" type="ORF">JIG36_28090</name>
</gene>
<reference evidence="3 4" key="1">
    <citation type="submission" date="2021-01" db="EMBL/GenBank/DDBJ databases">
        <title>Actinoplanes sp. nov. LDG1-06 isolated from lichen.</title>
        <authorList>
            <person name="Saeng-In P."/>
            <person name="Phongsopitanun W."/>
            <person name="Kanchanasin P."/>
            <person name="Yuki M."/>
            <person name="Kudo T."/>
            <person name="Ohkuma M."/>
            <person name="Tanasupawat S."/>
        </authorList>
    </citation>
    <scope>NUCLEOTIDE SEQUENCE [LARGE SCALE GENOMIC DNA]</scope>
    <source>
        <strain evidence="3 4">LDG1-06</strain>
    </source>
</reference>
<evidence type="ECO:0000313" key="4">
    <source>
        <dbReference type="Proteomes" id="UP000632138"/>
    </source>
</evidence>
<evidence type="ECO:0000256" key="2">
    <source>
        <dbReference type="SAM" id="SignalP"/>
    </source>
</evidence>
<dbReference type="InterPro" id="IPR008969">
    <property type="entry name" value="CarboxyPept-like_regulatory"/>
</dbReference>
<evidence type="ECO:0000313" key="3">
    <source>
        <dbReference type="EMBL" id="MBM2619420.1"/>
    </source>
</evidence>
<accession>A0ABS2AHY2</accession>
<keyword evidence="1" id="KW-1133">Transmembrane helix</keyword>
<organism evidence="3 4">
    <name type="scientific">Paractinoplanes ovalisporus</name>
    <dbReference type="NCBI Taxonomy" id="2810368"/>
    <lineage>
        <taxon>Bacteria</taxon>
        <taxon>Bacillati</taxon>
        <taxon>Actinomycetota</taxon>
        <taxon>Actinomycetes</taxon>
        <taxon>Micromonosporales</taxon>
        <taxon>Micromonosporaceae</taxon>
        <taxon>Paractinoplanes</taxon>
    </lineage>
</organism>
<evidence type="ECO:0000256" key="1">
    <source>
        <dbReference type="SAM" id="Phobius"/>
    </source>
</evidence>
<dbReference type="RefSeq" id="WP_203379408.1">
    <property type="nucleotide sequence ID" value="NZ_JAENHP010000010.1"/>
</dbReference>
<sequence>MKARLCAAVVIASILGVPAAPVAAAPAPVRIQSVSAENVKPGDTVRVRFRVTNTGSATETAIVVVGGGLRCETGCRAEPRLGPGKSRNLEARLVAPEAGPGETSGLNISVAVRLGGQNYFDHKTVYVHGAGRPATDVARVSGRVRDSGGKAIRGAALTVQDSAGHEYRKTSDRSGRFSLRSTADRPIAAGSITVVATMDGYRTARKTLTGAAGGAVNALVTLTAVATPTRTPSSSAVTASPLAAVEGTVEPTTPPALAAVSDEGGGSLPFKFLGGLLIAAGLGALTLVMIRRRRLRIDA</sequence>
<dbReference type="EMBL" id="JAENHP010000010">
    <property type="protein sequence ID" value="MBM2619420.1"/>
    <property type="molecule type" value="Genomic_DNA"/>
</dbReference>
<feature type="transmembrane region" description="Helical" evidence="1">
    <location>
        <begin position="272"/>
        <end position="290"/>
    </location>
</feature>
<dbReference type="Gene3D" id="2.60.40.1120">
    <property type="entry name" value="Carboxypeptidase-like, regulatory domain"/>
    <property type="match status" value="1"/>
</dbReference>
<proteinExistence type="predicted"/>
<keyword evidence="2" id="KW-0732">Signal</keyword>
<dbReference type="SUPFAM" id="SSF49464">
    <property type="entry name" value="Carboxypeptidase regulatory domain-like"/>
    <property type="match status" value="1"/>
</dbReference>
<dbReference type="Proteomes" id="UP000632138">
    <property type="component" value="Unassembled WGS sequence"/>
</dbReference>
<comment type="caution">
    <text evidence="3">The sequence shown here is derived from an EMBL/GenBank/DDBJ whole genome shotgun (WGS) entry which is preliminary data.</text>
</comment>
<protein>
    <submittedName>
        <fullName evidence="3">Carboxypeptidase regulatory-like domain-containing protein</fullName>
    </submittedName>
</protein>
<dbReference type="Pfam" id="PF13620">
    <property type="entry name" value="CarboxypepD_reg"/>
    <property type="match status" value="1"/>
</dbReference>
<name>A0ABS2AHY2_9ACTN</name>
<keyword evidence="4" id="KW-1185">Reference proteome</keyword>
<feature type="chain" id="PRO_5045912912" evidence="2">
    <location>
        <begin position="20"/>
        <end position="299"/>
    </location>
</feature>
<keyword evidence="1" id="KW-0812">Transmembrane</keyword>
<feature type="signal peptide" evidence="2">
    <location>
        <begin position="1"/>
        <end position="19"/>
    </location>
</feature>